<feature type="domain" description="Glycosyltransferase 2-like" evidence="1">
    <location>
        <begin position="150"/>
        <end position="277"/>
    </location>
</feature>
<evidence type="ECO:0000313" key="3">
    <source>
        <dbReference type="Proteomes" id="UP000198924"/>
    </source>
</evidence>
<dbReference type="RefSeq" id="WP_091712151.1">
    <property type="nucleotide sequence ID" value="NZ_FOSH01000005.1"/>
</dbReference>
<dbReference type="Gene3D" id="3.90.550.10">
    <property type="entry name" value="Spore Coat Polysaccharide Biosynthesis Protein SpsA, Chain A"/>
    <property type="match status" value="2"/>
</dbReference>
<protein>
    <submittedName>
        <fullName evidence="2">Glycosyl transferase family 2</fullName>
    </submittedName>
</protein>
<dbReference type="Proteomes" id="UP000198924">
    <property type="component" value="Unassembled WGS sequence"/>
</dbReference>
<evidence type="ECO:0000259" key="1">
    <source>
        <dbReference type="Pfam" id="PF00535"/>
    </source>
</evidence>
<dbReference type="EMBL" id="FOSH01000005">
    <property type="protein sequence ID" value="SFK10859.1"/>
    <property type="molecule type" value="Genomic_DNA"/>
</dbReference>
<keyword evidence="2" id="KW-0808">Transferase</keyword>
<dbReference type="CDD" id="cd00761">
    <property type="entry name" value="Glyco_tranf_GTA_type"/>
    <property type="match status" value="1"/>
</dbReference>
<name>A0A1I3WUM6_9GAMM</name>
<dbReference type="PANTHER" id="PTHR22916:SF3">
    <property type="entry name" value="UDP-GLCNAC:BETAGAL BETA-1,3-N-ACETYLGLUCOSAMINYLTRANSFERASE-LIKE PROTEIN 1"/>
    <property type="match status" value="1"/>
</dbReference>
<dbReference type="AlphaFoldDB" id="A0A1I3WUM6"/>
<dbReference type="OrthoDB" id="5605222at2"/>
<evidence type="ECO:0000313" key="2">
    <source>
        <dbReference type="EMBL" id="SFK10859.1"/>
    </source>
</evidence>
<dbReference type="InterPro" id="IPR029044">
    <property type="entry name" value="Nucleotide-diphossugar_trans"/>
</dbReference>
<dbReference type="PANTHER" id="PTHR22916">
    <property type="entry name" value="GLYCOSYLTRANSFERASE"/>
    <property type="match status" value="1"/>
</dbReference>
<proteinExistence type="predicted"/>
<sequence length="494" mass="56714">MDKPYISFILHSMKEQTLKQSLEAIFTQAELIDFEVIICDDASDDGGWGLARRIAKQNQGVVTLCRNHHPMGYEKNRQKALKIAKAPFFVELTSEFPFVLSLIKHDIHQLESGETLKHNHIGRLKNISYLPTEFSPITSPVHGAESPLVSICIYNYNYGRYLRECLDSVLAQTYENIEICFSDNASTDDSWDIINHYADNYPQTFNLTRSRENFGAYHNLWSSFLNVQGQFVLKLCSDDVIKPGYIEACVKALMSEPEAAFAMVHRATINEEGIYQQEAPFYDSSCFISGDEQAAVYMMSSVNPSVSQVFYRTEVLSDKRLPAALNERWFGDRLMDFHICCSYPIVYIKEPFLVQRIHQQSDSQRIEENLLQCLGEYVLVHQLADIASIYPGMEKAQARLPAALNKLGKLSLRYCLKQLFMGNITLANRYYHLALAIDTSLNDDDMVIQISRYWLLKTEAEREEYLNIIRSLYSDNIKRNYSYPPPQGARPISR</sequence>
<feature type="domain" description="Glycosyltransferase 2-like" evidence="1">
    <location>
        <begin position="15"/>
        <end position="91"/>
    </location>
</feature>
<dbReference type="SUPFAM" id="SSF53448">
    <property type="entry name" value="Nucleotide-diphospho-sugar transferases"/>
    <property type="match status" value="2"/>
</dbReference>
<organism evidence="2 3">
    <name type="scientific">Methylophaga sulfidovorans</name>
    <dbReference type="NCBI Taxonomy" id="45496"/>
    <lineage>
        <taxon>Bacteria</taxon>
        <taxon>Pseudomonadati</taxon>
        <taxon>Pseudomonadota</taxon>
        <taxon>Gammaproteobacteria</taxon>
        <taxon>Thiotrichales</taxon>
        <taxon>Piscirickettsiaceae</taxon>
        <taxon>Methylophaga</taxon>
    </lineage>
</organism>
<dbReference type="Pfam" id="PF00535">
    <property type="entry name" value="Glycos_transf_2"/>
    <property type="match status" value="2"/>
</dbReference>
<gene>
    <name evidence="2" type="ORF">SAMN04488079_10561</name>
</gene>
<dbReference type="GO" id="GO:0016758">
    <property type="term" value="F:hexosyltransferase activity"/>
    <property type="evidence" value="ECO:0007669"/>
    <property type="project" value="UniProtKB-ARBA"/>
</dbReference>
<dbReference type="STRING" id="45496.SAMN04488079_10561"/>
<reference evidence="3" key="1">
    <citation type="submission" date="2016-10" db="EMBL/GenBank/DDBJ databases">
        <authorList>
            <person name="Varghese N."/>
            <person name="Submissions S."/>
        </authorList>
    </citation>
    <scope>NUCLEOTIDE SEQUENCE [LARGE SCALE GENOMIC DNA]</scope>
    <source>
        <strain evidence="3">DSM 11578</strain>
    </source>
</reference>
<accession>A0A1I3WUM6</accession>
<keyword evidence="3" id="KW-1185">Reference proteome</keyword>
<dbReference type="InterPro" id="IPR001173">
    <property type="entry name" value="Glyco_trans_2-like"/>
</dbReference>